<dbReference type="Proteomes" id="UP000250043">
    <property type="component" value="Unassembled WGS sequence"/>
</dbReference>
<dbReference type="EMBL" id="KV722658">
    <property type="protein sequence ID" value="OCH84570.1"/>
    <property type="molecule type" value="Genomic_DNA"/>
</dbReference>
<protein>
    <recommendedName>
        <fullName evidence="2">TERF2-interacting telomeric protein 1 Myb domain-containing protein</fullName>
    </recommendedName>
</protein>
<dbReference type="CDD" id="cd11655">
    <property type="entry name" value="rap1_myb-like"/>
    <property type="match status" value="2"/>
</dbReference>
<sequence length="1093" mass="121418">MPTGRNEFTEEEDTFLGRYLAQYAPSEKGRSGNTVYQNLCENVCSHIHPICAALLIMRAQADNQWPLAKNHTWHSWRNRYVKNKDTFDKWIRNFQRKKGIKVPSTPVGTPGRTPRRAFTAQDDEYLIEYISQHSREPKNRTGKNLFIYLCNNTDKFPWAANHPMQSWLERYRKSKDEFDEIILKRQNSRGFKFIKDVTGFQGGQKVRHLDARSRSRAQSESRSASPVVRDKGKGKEREAGLTAVHERGSPSHKRRRVDIEDDRTDGGRTTKRARTDDNRETSGSATPASGEESETESESEEDQSPPDSEDYRGEIFDADADEQEDHLASDETSQGGDEDVLRDATATPGRQSSVHGTPKQSQTTHMPYSIPAQGGTDTTSSPKITEDHTEPTISQEISAPETLRTQTHAEEQFDNDRVETDTGHTTYPNDLYASGDERARASAMSSADRTQSHFWTFEPSSSQATLMTSTPKPKPPKRKLPAPHGDDLDFFGTDPPTPPYDAGYDERTPRATQRMRAPPRLIDGAFNSAFTDAQGRSRVSASGSRPRVSGIAEEEEDEEGTAAPASNAPDEAWPPNRHSNRNKGKGKERVHAFERSRSPQPRLFAKPQAVPTAEAVKKEHQDLLRLLRDARGHHAFSQPSQSSQEVVKPSPIHHSEHHAFSQPTQQPLAHIDGAPIAASHRPKIESRAGPNDLDLSIIEKALERADSSRREVQLERSITVTKAASTPGPGTRPESPFKVPAVPARPSSASEPLMGPPSRIFVGNPSRQTVTARGDDKGKQKEFVPILSSDVAGPSRRHTIGNHTVAVKAGLPADPSDRLQERPLRPRQSAPLPQAGPSHLSAIVDTSLSRRIAASPPRSRPELTLEMCDSLPGHERLMAIHFMIQRMAQNHGFSEDMVMAVLQKEGSLQRTDEMLCRMRESAERTALESWQAYDEEPPLEDSPQPSSPERTSPAKISRRRVQATPSPLLVSNLQYTAVAAQNGEFVGSPVYVPPRETRARQHWRRLSDVTSDHSRADANNSLHASPERPELSRPSLISPLPAPSTPRARTPTSEEEVLEVVTPHARRPPRKDEPVDLVAWSSNLLAKLVGSGS</sequence>
<dbReference type="SUPFAM" id="SSF46689">
    <property type="entry name" value="Homeodomain-like"/>
    <property type="match status" value="2"/>
</dbReference>
<feature type="domain" description="TERF2-interacting telomeric protein 1 Myb" evidence="2">
    <location>
        <begin position="118"/>
        <end position="173"/>
    </location>
</feature>
<feature type="compositionally biased region" description="Polar residues" evidence="1">
    <location>
        <begin position="452"/>
        <end position="470"/>
    </location>
</feature>
<dbReference type="OrthoDB" id="435460at2759"/>
<feature type="region of interest" description="Disordered" evidence="1">
    <location>
        <begin position="997"/>
        <end position="1074"/>
    </location>
</feature>
<feature type="compositionally biased region" description="Polar residues" evidence="1">
    <location>
        <begin position="348"/>
        <end position="366"/>
    </location>
</feature>
<dbReference type="InterPro" id="IPR015010">
    <property type="entry name" value="TERF2IP_Myb"/>
</dbReference>
<dbReference type="Gene3D" id="1.10.10.60">
    <property type="entry name" value="Homeodomain-like"/>
    <property type="match status" value="2"/>
</dbReference>
<proteinExistence type="predicted"/>
<feature type="compositionally biased region" description="Basic and acidic residues" evidence="1">
    <location>
        <begin position="815"/>
        <end position="824"/>
    </location>
</feature>
<feature type="compositionally biased region" description="Basic and acidic residues" evidence="1">
    <location>
        <begin position="407"/>
        <end position="422"/>
    </location>
</feature>
<evidence type="ECO:0000313" key="4">
    <source>
        <dbReference type="Proteomes" id="UP000250043"/>
    </source>
</evidence>
<reference evidence="3 4" key="1">
    <citation type="submission" date="2016-07" db="EMBL/GenBank/DDBJ databases">
        <title>Draft genome of the white-rot fungus Obba rivulosa 3A-2.</title>
        <authorList>
            <consortium name="DOE Joint Genome Institute"/>
            <person name="Miettinen O."/>
            <person name="Riley R."/>
            <person name="Acob R."/>
            <person name="Barry K."/>
            <person name="Cullen D."/>
            <person name="De Vries R."/>
            <person name="Hainaut M."/>
            <person name="Hatakka A."/>
            <person name="Henrissat B."/>
            <person name="Hilden K."/>
            <person name="Kuo R."/>
            <person name="Labutti K."/>
            <person name="Lipzen A."/>
            <person name="Makela M.R."/>
            <person name="Sandor L."/>
            <person name="Spatafora J.W."/>
            <person name="Grigoriev I.V."/>
            <person name="Hibbett D.S."/>
        </authorList>
    </citation>
    <scope>NUCLEOTIDE SEQUENCE [LARGE SCALE GENOMIC DNA]</scope>
    <source>
        <strain evidence="3 4">3A-2</strain>
    </source>
</reference>
<keyword evidence="4" id="KW-1185">Reference proteome</keyword>
<feature type="compositionally biased region" description="Basic and acidic residues" evidence="1">
    <location>
        <begin position="700"/>
        <end position="714"/>
    </location>
</feature>
<dbReference type="AlphaFoldDB" id="A0A8E2ASS3"/>
<feature type="compositionally biased region" description="Basic and acidic residues" evidence="1">
    <location>
        <begin position="615"/>
        <end position="632"/>
    </location>
</feature>
<accession>A0A8E2ASS3</accession>
<dbReference type="InterPro" id="IPR009057">
    <property type="entry name" value="Homeodomain-like_sf"/>
</dbReference>
<evidence type="ECO:0000259" key="2">
    <source>
        <dbReference type="Pfam" id="PF08914"/>
    </source>
</evidence>
<dbReference type="Pfam" id="PF08914">
    <property type="entry name" value="Myb_Rap1"/>
    <property type="match status" value="1"/>
</dbReference>
<feature type="compositionally biased region" description="Basic and acidic residues" evidence="1">
    <location>
        <begin position="997"/>
        <end position="1016"/>
    </location>
</feature>
<feature type="region of interest" description="Disordered" evidence="1">
    <location>
        <begin position="808"/>
        <end position="839"/>
    </location>
</feature>
<feature type="compositionally biased region" description="Basic and acidic residues" evidence="1">
    <location>
        <begin position="228"/>
        <end position="249"/>
    </location>
</feature>
<feature type="compositionally biased region" description="Basic and acidic residues" evidence="1">
    <location>
        <begin position="264"/>
        <end position="280"/>
    </location>
</feature>
<feature type="compositionally biased region" description="Basic and acidic residues" evidence="1">
    <location>
        <begin position="207"/>
        <end position="219"/>
    </location>
</feature>
<feature type="region of interest" description="Disordered" evidence="1">
    <location>
        <begin position="202"/>
        <end position="778"/>
    </location>
</feature>
<feature type="compositionally biased region" description="Basic and acidic residues" evidence="1">
    <location>
        <begin position="585"/>
        <end position="597"/>
    </location>
</feature>
<name>A0A8E2ASS3_9APHY</name>
<feature type="region of interest" description="Disordered" evidence="1">
    <location>
        <begin position="930"/>
        <end position="963"/>
    </location>
</feature>
<evidence type="ECO:0000313" key="3">
    <source>
        <dbReference type="EMBL" id="OCH84570.1"/>
    </source>
</evidence>
<feature type="compositionally biased region" description="Acidic residues" evidence="1">
    <location>
        <begin position="291"/>
        <end position="308"/>
    </location>
</feature>
<evidence type="ECO:0000256" key="1">
    <source>
        <dbReference type="SAM" id="MobiDB-lite"/>
    </source>
</evidence>
<gene>
    <name evidence="3" type="ORF">OBBRIDRAFT_391300</name>
</gene>
<organism evidence="3 4">
    <name type="scientific">Obba rivulosa</name>
    <dbReference type="NCBI Taxonomy" id="1052685"/>
    <lineage>
        <taxon>Eukaryota</taxon>
        <taxon>Fungi</taxon>
        <taxon>Dikarya</taxon>
        <taxon>Basidiomycota</taxon>
        <taxon>Agaricomycotina</taxon>
        <taxon>Agaricomycetes</taxon>
        <taxon>Polyporales</taxon>
        <taxon>Gelatoporiaceae</taxon>
        <taxon>Obba</taxon>
    </lineage>
</organism>